<dbReference type="AlphaFoldDB" id="A0A4Y2RNW3"/>
<gene>
    <name evidence="3" type="primary">K02A2.6_214</name>
    <name evidence="4" type="synonym">K02A2.6_223</name>
    <name evidence="3" type="ORF">AVEN_261405_1</name>
    <name evidence="4" type="ORF">AVEN_264687_1</name>
</gene>
<dbReference type="EC" id="2.7.7.49" evidence="1"/>
<sequence>MRYSYQVQYIPGKNLAIADALSRSTIEGREDEELSEEITAYIQMVIATLPGTDKRLPEIWQAQQEEEVCIQLINFVQNGWPEKNALPTHLSRYWEYRHSINIQNGLLMMNARLIIPESMRSGVLKAIQECNLGITKCRPRAKESIWWPGLSTQIGRMISSCDSCSKQLVYKKEPRIKSEFPERPWQRVGVDLLKLKGKWYVIVADYYSRFFEVALLENQKAQTVINHMKSIFSRHGIPETEVIADLSPQQLSRQLENINYVRKNMVLVL</sequence>
<keyword evidence="5" id="KW-1185">Reference proteome</keyword>
<dbReference type="EMBL" id="BGPR01017867">
    <property type="protein sequence ID" value="GBN77494.1"/>
    <property type="molecule type" value="Genomic_DNA"/>
</dbReference>
<dbReference type="Pfam" id="PF17921">
    <property type="entry name" value="Integrase_H2C2"/>
    <property type="match status" value="1"/>
</dbReference>
<dbReference type="PANTHER" id="PTHR37984">
    <property type="entry name" value="PROTEIN CBG26694"/>
    <property type="match status" value="1"/>
</dbReference>
<dbReference type="EMBL" id="BGPR01017873">
    <property type="protein sequence ID" value="GBN77527.1"/>
    <property type="molecule type" value="Genomic_DNA"/>
</dbReference>
<name>A0A4Y2RNW3_ARAVE</name>
<dbReference type="GO" id="GO:0003676">
    <property type="term" value="F:nucleic acid binding"/>
    <property type="evidence" value="ECO:0007669"/>
    <property type="project" value="InterPro"/>
</dbReference>
<dbReference type="InterPro" id="IPR041588">
    <property type="entry name" value="Integrase_H2C2"/>
</dbReference>
<dbReference type="InterPro" id="IPR050951">
    <property type="entry name" value="Retrovirus_Pol_polyprotein"/>
</dbReference>
<dbReference type="GO" id="GO:0003964">
    <property type="term" value="F:RNA-directed DNA polymerase activity"/>
    <property type="evidence" value="ECO:0007669"/>
    <property type="project" value="UniProtKB-EC"/>
</dbReference>
<dbReference type="FunFam" id="1.10.340.70:FF:000004">
    <property type="entry name" value="Retrovirus-related Pol polyprotein from transposon 297-like Protein"/>
    <property type="match status" value="1"/>
</dbReference>
<dbReference type="InterPro" id="IPR036397">
    <property type="entry name" value="RNaseH_sf"/>
</dbReference>
<evidence type="ECO:0000259" key="2">
    <source>
        <dbReference type="Pfam" id="PF17921"/>
    </source>
</evidence>
<dbReference type="Gene3D" id="3.30.420.10">
    <property type="entry name" value="Ribonuclease H-like superfamily/Ribonuclease H"/>
    <property type="match status" value="1"/>
</dbReference>
<dbReference type="Gene3D" id="1.10.340.70">
    <property type="match status" value="1"/>
</dbReference>
<feature type="domain" description="Integrase zinc-binding" evidence="2">
    <location>
        <begin position="115"/>
        <end position="166"/>
    </location>
</feature>
<organism evidence="3 5">
    <name type="scientific">Araneus ventricosus</name>
    <name type="common">Orbweaver spider</name>
    <name type="synonym">Epeira ventricosa</name>
    <dbReference type="NCBI Taxonomy" id="182803"/>
    <lineage>
        <taxon>Eukaryota</taxon>
        <taxon>Metazoa</taxon>
        <taxon>Ecdysozoa</taxon>
        <taxon>Arthropoda</taxon>
        <taxon>Chelicerata</taxon>
        <taxon>Arachnida</taxon>
        <taxon>Araneae</taxon>
        <taxon>Araneomorphae</taxon>
        <taxon>Entelegynae</taxon>
        <taxon>Araneoidea</taxon>
        <taxon>Araneidae</taxon>
        <taxon>Araneus</taxon>
    </lineage>
</organism>
<evidence type="ECO:0000313" key="5">
    <source>
        <dbReference type="Proteomes" id="UP000499080"/>
    </source>
</evidence>
<evidence type="ECO:0000313" key="3">
    <source>
        <dbReference type="EMBL" id="GBN77494.1"/>
    </source>
</evidence>
<accession>A0A4Y2RNW3</accession>
<dbReference type="Proteomes" id="UP000499080">
    <property type="component" value="Unassembled WGS sequence"/>
</dbReference>
<evidence type="ECO:0000256" key="1">
    <source>
        <dbReference type="ARBA" id="ARBA00012493"/>
    </source>
</evidence>
<dbReference type="SUPFAM" id="SSF53098">
    <property type="entry name" value="Ribonuclease H-like"/>
    <property type="match status" value="1"/>
</dbReference>
<dbReference type="PANTHER" id="PTHR37984:SF9">
    <property type="entry name" value="INTEGRASE CATALYTIC DOMAIN-CONTAINING PROTEIN"/>
    <property type="match status" value="1"/>
</dbReference>
<protein>
    <recommendedName>
        <fullName evidence="1">RNA-directed DNA polymerase</fullName>
        <ecNumber evidence="1">2.7.7.49</ecNumber>
    </recommendedName>
</protein>
<proteinExistence type="predicted"/>
<dbReference type="InterPro" id="IPR012337">
    <property type="entry name" value="RNaseH-like_sf"/>
</dbReference>
<reference evidence="3 5" key="1">
    <citation type="journal article" date="2019" name="Sci. Rep.">
        <title>Orb-weaving spider Araneus ventricosus genome elucidates the spidroin gene catalogue.</title>
        <authorList>
            <person name="Kono N."/>
            <person name="Nakamura H."/>
            <person name="Ohtoshi R."/>
            <person name="Moran D.A.P."/>
            <person name="Shinohara A."/>
            <person name="Yoshida Y."/>
            <person name="Fujiwara M."/>
            <person name="Mori M."/>
            <person name="Tomita M."/>
            <person name="Arakawa K."/>
        </authorList>
    </citation>
    <scope>NUCLEOTIDE SEQUENCE [LARGE SCALE GENOMIC DNA]</scope>
</reference>
<evidence type="ECO:0000313" key="4">
    <source>
        <dbReference type="EMBL" id="GBN77527.1"/>
    </source>
</evidence>
<dbReference type="OrthoDB" id="775972at2759"/>
<comment type="caution">
    <text evidence="3">The sequence shown here is derived from an EMBL/GenBank/DDBJ whole genome shotgun (WGS) entry which is preliminary data.</text>
</comment>